<dbReference type="InterPro" id="IPR001497">
    <property type="entry name" value="MethylDNA_cys_MeTrfase_AS"/>
</dbReference>
<evidence type="ECO:0000256" key="6">
    <source>
        <dbReference type="ARBA" id="ARBA00022763"/>
    </source>
</evidence>
<dbReference type="CDD" id="cd00056">
    <property type="entry name" value="ENDO3c"/>
    <property type="match status" value="1"/>
</dbReference>
<protein>
    <recommendedName>
        <fullName evidence="3">DNA-3-methyladenine glycosylase II</fullName>
        <ecNumber evidence="3">3.2.2.21</ecNumber>
    </recommendedName>
</protein>
<comment type="catalytic activity">
    <reaction evidence="8">
        <text>a 6-O-methyl-2'-deoxyguanosine in DNA + L-cysteinyl-[protein] = S-methyl-L-cysteinyl-[protein] + a 2'-deoxyguanosine in DNA</text>
        <dbReference type="Rhea" id="RHEA:24000"/>
        <dbReference type="Rhea" id="RHEA-COMP:10131"/>
        <dbReference type="Rhea" id="RHEA-COMP:10132"/>
        <dbReference type="Rhea" id="RHEA-COMP:11367"/>
        <dbReference type="Rhea" id="RHEA-COMP:11368"/>
        <dbReference type="ChEBI" id="CHEBI:29950"/>
        <dbReference type="ChEBI" id="CHEBI:82612"/>
        <dbReference type="ChEBI" id="CHEBI:85445"/>
        <dbReference type="ChEBI" id="CHEBI:85448"/>
        <dbReference type="EC" id="2.1.1.63"/>
    </reaction>
</comment>
<evidence type="ECO:0000256" key="1">
    <source>
        <dbReference type="ARBA" id="ARBA00000086"/>
    </source>
</evidence>
<dbReference type="SUPFAM" id="SSF53155">
    <property type="entry name" value="Methylated DNA-protein cysteine methyltransferase domain"/>
    <property type="match status" value="1"/>
</dbReference>
<dbReference type="InterPro" id="IPR011257">
    <property type="entry name" value="DNA_glycosylase"/>
</dbReference>
<evidence type="ECO:0000256" key="2">
    <source>
        <dbReference type="ARBA" id="ARBA00001286"/>
    </source>
</evidence>
<evidence type="ECO:0000256" key="5">
    <source>
        <dbReference type="ARBA" id="ARBA00022679"/>
    </source>
</evidence>
<dbReference type="Proteomes" id="UP001497493">
    <property type="component" value="Chromosome"/>
</dbReference>
<dbReference type="SUPFAM" id="SSF48150">
    <property type="entry name" value="DNA-glycosylase"/>
    <property type="match status" value="1"/>
</dbReference>
<evidence type="ECO:0000313" key="10">
    <source>
        <dbReference type="EMBL" id="CAL1241613.1"/>
    </source>
</evidence>
<dbReference type="InterPro" id="IPR014048">
    <property type="entry name" value="MethylDNA_cys_MeTrfase_DNA-bd"/>
</dbReference>
<accession>A0ABP1CBL6</accession>
<dbReference type="NCBIfam" id="TIGR00589">
    <property type="entry name" value="ogt"/>
    <property type="match status" value="1"/>
</dbReference>
<dbReference type="SUPFAM" id="SSF46767">
    <property type="entry name" value="Methylated DNA-protein cysteine methyltransferase, C-terminal domain"/>
    <property type="match status" value="1"/>
</dbReference>
<sequence length="388" mass="41136">MDSTAYCLFDTPLGPCAIAWRPGRGPAVTALQLPDTTAEATAERIARETGASPVATPPPRIAELVGRIQRHLSGQLEDFRDVEVELGSAGRFAREVYAAARAIPAGQTRSYGAIAEALARPGAARAVGQALGKNPVPLIIPCHRVLAAGGRPGGFSAPGGIATKSRLLALEGVVFAVPPTLQTERDLHRAAAKLRNLDPRLAACLSRPIRFAPRRDLPPYAALFTAIVHQQLTPKAAAAVLSRVKALYPGATFPEPEALLNTPELSLRAAGLSAAKTAALRDLAARVLDGTVPTANAIVAMSDEEILARLTTVRGVGRWTAEMLLIFHLGRADVLPADDLALRKGVARVYGLPDIPTPRQLLSLGERWRPYRTVASLHLWNTGEAAVL</sequence>
<dbReference type="Gene3D" id="1.10.1670.40">
    <property type="match status" value="1"/>
</dbReference>
<dbReference type="PROSITE" id="PS00374">
    <property type="entry name" value="MGMT"/>
    <property type="match status" value="1"/>
</dbReference>
<evidence type="ECO:0000313" key="11">
    <source>
        <dbReference type="Proteomes" id="UP001497493"/>
    </source>
</evidence>
<dbReference type="InterPro" id="IPR051912">
    <property type="entry name" value="Alkylbase_DNA_Glycosylase/TA"/>
</dbReference>
<keyword evidence="6" id="KW-0227">DNA damage</keyword>
<evidence type="ECO:0000259" key="9">
    <source>
        <dbReference type="SMART" id="SM00478"/>
    </source>
</evidence>
<evidence type="ECO:0000256" key="4">
    <source>
        <dbReference type="ARBA" id="ARBA00022603"/>
    </source>
</evidence>
<keyword evidence="5" id="KW-0808">Transferase</keyword>
<keyword evidence="11" id="KW-1185">Reference proteome</keyword>
<dbReference type="RefSeq" id="WP_348758117.1">
    <property type="nucleotide sequence ID" value="NZ_OZ026884.1"/>
</dbReference>
<dbReference type="PANTHER" id="PTHR43003:SF5">
    <property type="entry name" value="DNA-3-METHYLADENINE GLYCOSYLASE"/>
    <property type="match status" value="1"/>
</dbReference>
<dbReference type="EC" id="3.2.2.21" evidence="3"/>
<dbReference type="InterPro" id="IPR036631">
    <property type="entry name" value="MGMT_N_sf"/>
</dbReference>
<reference evidence="10 11" key="1">
    <citation type="submission" date="2024-04" db="EMBL/GenBank/DDBJ databases">
        <authorList>
            <person name="Cremers G."/>
        </authorList>
    </citation>
    <scope>NUCLEOTIDE SEQUENCE [LARGE SCALE GENOMIC DNA]</scope>
    <source>
        <strain evidence="10">MeCH1-AG</strain>
    </source>
</reference>
<gene>
    <name evidence="10" type="ORF">MECH1_V1_2837</name>
</gene>
<dbReference type="Pfam" id="PF00730">
    <property type="entry name" value="HhH-GPD"/>
    <property type="match status" value="1"/>
</dbReference>
<keyword evidence="4" id="KW-0489">Methyltransferase</keyword>
<organism evidence="10 11">
    <name type="scientific">Candidatus Methylocalor cossyra</name>
    <dbReference type="NCBI Taxonomy" id="3108543"/>
    <lineage>
        <taxon>Bacteria</taxon>
        <taxon>Pseudomonadati</taxon>
        <taxon>Pseudomonadota</taxon>
        <taxon>Gammaproteobacteria</taxon>
        <taxon>Methylococcales</taxon>
        <taxon>Methylococcaceae</taxon>
        <taxon>Candidatus Methylocalor</taxon>
    </lineage>
</organism>
<evidence type="ECO:0000256" key="7">
    <source>
        <dbReference type="ARBA" id="ARBA00023204"/>
    </source>
</evidence>
<dbReference type="PANTHER" id="PTHR43003">
    <property type="entry name" value="DNA-3-METHYLADENINE GLYCOSYLASE"/>
    <property type="match status" value="1"/>
</dbReference>
<dbReference type="CDD" id="cd06445">
    <property type="entry name" value="ATase"/>
    <property type="match status" value="1"/>
</dbReference>
<dbReference type="EMBL" id="OZ026884">
    <property type="protein sequence ID" value="CAL1241613.1"/>
    <property type="molecule type" value="Genomic_DNA"/>
</dbReference>
<dbReference type="InterPro" id="IPR036217">
    <property type="entry name" value="MethylDNA_cys_MeTrfase_DNAb"/>
</dbReference>
<dbReference type="Gene3D" id="1.10.340.30">
    <property type="entry name" value="Hypothetical protein, domain 2"/>
    <property type="match status" value="1"/>
</dbReference>
<name>A0ABP1CBL6_9GAMM</name>
<dbReference type="Gene3D" id="1.10.10.10">
    <property type="entry name" value="Winged helix-like DNA-binding domain superfamily/Winged helix DNA-binding domain"/>
    <property type="match status" value="1"/>
</dbReference>
<proteinExistence type="predicted"/>
<keyword evidence="7" id="KW-0234">DNA repair</keyword>
<dbReference type="InterPro" id="IPR003265">
    <property type="entry name" value="HhH-GPD_domain"/>
</dbReference>
<comment type="catalytic activity">
    <reaction evidence="1">
        <text>Hydrolysis of alkylated DNA, releasing 3-methyladenine, 3-methylguanine, 7-methylguanine and 7-methyladenine.</text>
        <dbReference type="EC" id="3.2.2.21"/>
    </reaction>
</comment>
<feature type="domain" description="HhH-GPD" evidence="9">
    <location>
        <begin position="228"/>
        <end position="384"/>
    </location>
</feature>
<dbReference type="SMART" id="SM00478">
    <property type="entry name" value="ENDO3c"/>
    <property type="match status" value="1"/>
</dbReference>
<dbReference type="InterPro" id="IPR036388">
    <property type="entry name" value="WH-like_DNA-bd_sf"/>
</dbReference>
<comment type="catalytic activity">
    <reaction evidence="2">
        <text>a 4-O-methyl-thymidine in DNA + L-cysteinyl-[protein] = a thymidine in DNA + S-methyl-L-cysteinyl-[protein]</text>
        <dbReference type="Rhea" id="RHEA:53428"/>
        <dbReference type="Rhea" id="RHEA-COMP:10131"/>
        <dbReference type="Rhea" id="RHEA-COMP:10132"/>
        <dbReference type="Rhea" id="RHEA-COMP:13555"/>
        <dbReference type="Rhea" id="RHEA-COMP:13556"/>
        <dbReference type="ChEBI" id="CHEBI:29950"/>
        <dbReference type="ChEBI" id="CHEBI:82612"/>
        <dbReference type="ChEBI" id="CHEBI:137386"/>
        <dbReference type="ChEBI" id="CHEBI:137387"/>
        <dbReference type="EC" id="2.1.1.63"/>
    </reaction>
</comment>
<dbReference type="Pfam" id="PF01035">
    <property type="entry name" value="DNA_binding_1"/>
    <property type="match status" value="1"/>
</dbReference>
<evidence type="ECO:0000256" key="8">
    <source>
        <dbReference type="ARBA" id="ARBA00049348"/>
    </source>
</evidence>
<evidence type="ECO:0000256" key="3">
    <source>
        <dbReference type="ARBA" id="ARBA00012000"/>
    </source>
</evidence>